<evidence type="ECO:0000256" key="1">
    <source>
        <dbReference type="ARBA" id="ARBA00022723"/>
    </source>
</evidence>
<gene>
    <name evidence="5" type="ORF">EKI59_01645</name>
    <name evidence="4" type="ORF">H0H28_13435</name>
</gene>
<evidence type="ECO:0000313" key="6">
    <source>
        <dbReference type="Proteomes" id="UP000336646"/>
    </source>
</evidence>
<dbReference type="Proteomes" id="UP000336646">
    <property type="component" value="Unassembled WGS sequence"/>
</dbReference>
<feature type="domain" description="CMP/dCMP-type deaminase" evidence="3">
    <location>
        <begin position="1"/>
        <end position="114"/>
    </location>
</feature>
<sequence>MDHLARAVEIAVESARTGGGPFGCVVVTERGVYEGHNEVVSRCDPSAHAEVQAIRAAARAQRTHQLSGAVLYASGQPCPMCFAAIRWARIDEVYYAATYAQAADAGFDDSFISDVMVGRVPDPSPFRHVPLDQSNAPFEAWAANSDRVEY</sequence>
<dbReference type="GeneID" id="74902281"/>
<dbReference type="Pfam" id="PF00383">
    <property type="entry name" value="dCMP_cyt_deam_1"/>
    <property type="match status" value="1"/>
</dbReference>
<dbReference type="Proteomes" id="UP000580709">
    <property type="component" value="Unassembled WGS sequence"/>
</dbReference>
<dbReference type="InterPro" id="IPR016192">
    <property type="entry name" value="APOBEC/CMP_deaminase_Zn-bd"/>
</dbReference>
<name>A0A6C1TZB1_9CORY</name>
<dbReference type="GO" id="GO:0006152">
    <property type="term" value="P:purine nucleoside catabolic process"/>
    <property type="evidence" value="ECO:0007669"/>
    <property type="project" value="TreeGrafter"/>
</dbReference>
<dbReference type="PANTHER" id="PTHR11079:SF161">
    <property type="entry name" value="CMP_DCMP-TYPE DEAMINASE DOMAIN-CONTAINING PROTEIN"/>
    <property type="match status" value="1"/>
</dbReference>
<dbReference type="AlphaFoldDB" id="A0A6C1TZB1"/>
<proteinExistence type="predicted"/>
<evidence type="ECO:0000313" key="4">
    <source>
        <dbReference type="EMBL" id="MBA4506289.1"/>
    </source>
</evidence>
<dbReference type="PROSITE" id="PS51747">
    <property type="entry name" value="CYT_DCMP_DEAMINASES_2"/>
    <property type="match status" value="1"/>
</dbReference>
<dbReference type="InterPro" id="IPR016193">
    <property type="entry name" value="Cytidine_deaminase-like"/>
</dbReference>
<dbReference type="RefSeq" id="WP_136651570.1">
    <property type="nucleotide sequence ID" value="NZ_CP038157.1"/>
</dbReference>
<keyword evidence="1" id="KW-0479">Metal-binding</keyword>
<dbReference type="PANTHER" id="PTHR11079">
    <property type="entry name" value="CYTOSINE DEAMINASE FAMILY MEMBER"/>
    <property type="match status" value="1"/>
</dbReference>
<reference evidence="5 6" key="1">
    <citation type="submission" date="2018-12" db="EMBL/GenBank/DDBJ databases">
        <title>Corynebacterium sanguinis sp. nov., a clinically-associated and environmental corynebacterium.</title>
        <authorList>
            <person name="Gonzales-Siles L."/>
            <person name="Jaen-Luchoro D."/>
            <person name="Cardew S."/>
            <person name="Inganas E."/>
            <person name="Ohlen M."/>
            <person name="Jensie-Markopolous S."/>
            <person name="Pinyeiro-Iglesias B."/>
            <person name="Molin K."/>
            <person name="Skovbjerg S."/>
            <person name="Svensson-Stadler L."/>
            <person name="Funke G."/>
            <person name="Moore E.R.B."/>
        </authorList>
    </citation>
    <scope>NUCLEOTIDE SEQUENCE [LARGE SCALE GENOMIC DNA]</scope>
    <source>
        <strain evidence="5 6">58734</strain>
    </source>
</reference>
<evidence type="ECO:0000256" key="2">
    <source>
        <dbReference type="ARBA" id="ARBA00022833"/>
    </source>
</evidence>
<dbReference type="OrthoDB" id="9802676at2"/>
<dbReference type="GO" id="GO:0047974">
    <property type="term" value="F:guanosine deaminase activity"/>
    <property type="evidence" value="ECO:0007669"/>
    <property type="project" value="TreeGrafter"/>
</dbReference>
<reference evidence="4 7" key="2">
    <citation type="submission" date="2020-07" db="EMBL/GenBank/DDBJ databases">
        <authorList>
            <person name="Khare M."/>
        </authorList>
    </citation>
    <scope>NUCLEOTIDE SEQUENCE [LARGE SCALE GENOMIC DNA]</scope>
    <source>
        <strain evidence="4 7">P8776</strain>
    </source>
</reference>
<evidence type="ECO:0000313" key="7">
    <source>
        <dbReference type="Proteomes" id="UP000580709"/>
    </source>
</evidence>
<keyword evidence="2" id="KW-0862">Zinc</keyword>
<organism evidence="5 6">
    <name type="scientific">Corynebacterium sanguinis</name>
    <dbReference type="NCBI Taxonomy" id="2594913"/>
    <lineage>
        <taxon>Bacteria</taxon>
        <taxon>Bacillati</taxon>
        <taxon>Actinomycetota</taxon>
        <taxon>Actinomycetes</taxon>
        <taxon>Mycobacteriales</taxon>
        <taxon>Corynebacteriaceae</taxon>
        <taxon>Corynebacterium</taxon>
    </lineage>
</organism>
<dbReference type="CDD" id="cd01285">
    <property type="entry name" value="nucleoside_deaminase"/>
    <property type="match status" value="1"/>
</dbReference>
<dbReference type="InterPro" id="IPR002125">
    <property type="entry name" value="CMP_dCMP_dom"/>
</dbReference>
<dbReference type="SUPFAM" id="SSF53927">
    <property type="entry name" value="Cytidine deaminase-like"/>
    <property type="match status" value="1"/>
</dbReference>
<dbReference type="EMBL" id="JACEOR010000633">
    <property type="protein sequence ID" value="MBA4506289.1"/>
    <property type="molecule type" value="Genomic_DNA"/>
</dbReference>
<evidence type="ECO:0000313" key="5">
    <source>
        <dbReference type="EMBL" id="TVS30023.1"/>
    </source>
</evidence>
<dbReference type="Gene3D" id="3.40.140.10">
    <property type="entry name" value="Cytidine Deaminase, domain 2"/>
    <property type="match status" value="1"/>
</dbReference>
<accession>A0A6C1TZB1</accession>
<dbReference type="EMBL" id="RXIR01000002">
    <property type="protein sequence ID" value="TVS30023.1"/>
    <property type="molecule type" value="Genomic_DNA"/>
</dbReference>
<protein>
    <submittedName>
        <fullName evidence="5">Nucleoside deaminase</fullName>
    </submittedName>
</protein>
<dbReference type="GO" id="GO:0008270">
    <property type="term" value="F:zinc ion binding"/>
    <property type="evidence" value="ECO:0007669"/>
    <property type="project" value="InterPro"/>
</dbReference>
<evidence type="ECO:0000259" key="3">
    <source>
        <dbReference type="PROSITE" id="PS51747"/>
    </source>
</evidence>
<dbReference type="PROSITE" id="PS00903">
    <property type="entry name" value="CYT_DCMP_DEAMINASES_1"/>
    <property type="match status" value="1"/>
</dbReference>
<keyword evidence="7" id="KW-1185">Reference proteome</keyword>
<comment type="caution">
    <text evidence="5">The sequence shown here is derived from an EMBL/GenBank/DDBJ whole genome shotgun (WGS) entry which is preliminary data.</text>
</comment>